<dbReference type="InterPro" id="IPR000160">
    <property type="entry name" value="GGDEF_dom"/>
</dbReference>
<dbReference type="Proteomes" id="UP000564885">
    <property type="component" value="Unassembled WGS sequence"/>
</dbReference>
<feature type="transmembrane region" description="Helical" evidence="1">
    <location>
        <begin position="43"/>
        <end position="65"/>
    </location>
</feature>
<dbReference type="InterPro" id="IPR043128">
    <property type="entry name" value="Rev_trsase/Diguanyl_cyclase"/>
</dbReference>
<dbReference type="EMBL" id="JABEPP010000007">
    <property type="protein sequence ID" value="NNM75113.1"/>
    <property type="molecule type" value="Genomic_DNA"/>
</dbReference>
<dbReference type="Pfam" id="PF12860">
    <property type="entry name" value="PAS_7"/>
    <property type="match status" value="1"/>
</dbReference>
<dbReference type="CDD" id="cd01948">
    <property type="entry name" value="EAL"/>
    <property type="match status" value="1"/>
</dbReference>
<dbReference type="RefSeq" id="WP_171220610.1">
    <property type="nucleotide sequence ID" value="NZ_JABEPP010000007.1"/>
</dbReference>
<feature type="transmembrane region" description="Helical" evidence="1">
    <location>
        <begin position="77"/>
        <end position="99"/>
    </location>
</feature>
<feature type="transmembrane region" description="Helical" evidence="1">
    <location>
        <begin position="171"/>
        <end position="189"/>
    </location>
</feature>
<dbReference type="PROSITE" id="PS50883">
    <property type="entry name" value="EAL"/>
    <property type="match status" value="1"/>
</dbReference>
<name>A0A849IME2_9HYPH</name>
<dbReference type="SMART" id="SM00267">
    <property type="entry name" value="GGDEF"/>
    <property type="match status" value="1"/>
</dbReference>
<dbReference type="SUPFAM" id="SSF55073">
    <property type="entry name" value="Nucleotide cyclase"/>
    <property type="match status" value="1"/>
</dbReference>
<dbReference type="PANTHER" id="PTHR44757">
    <property type="entry name" value="DIGUANYLATE CYCLASE DGCP"/>
    <property type="match status" value="1"/>
</dbReference>
<reference evidence="4 5" key="1">
    <citation type="submission" date="2020-04" db="EMBL/GenBank/DDBJ databases">
        <title>Enterovirga sp. isolate from soil.</title>
        <authorList>
            <person name="Chea S."/>
            <person name="Kim D.-U."/>
        </authorList>
    </citation>
    <scope>NUCLEOTIDE SEQUENCE [LARGE SCALE GENOMIC DNA]</scope>
    <source>
        <strain evidence="4 5">DB1703</strain>
    </source>
</reference>
<dbReference type="InterPro" id="IPR001633">
    <property type="entry name" value="EAL_dom"/>
</dbReference>
<dbReference type="SMART" id="SM00052">
    <property type="entry name" value="EAL"/>
    <property type="match status" value="1"/>
</dbReference>
<feature type="transmembrane region" description="Helical" evidence="1">
    <location>
        <begin position="147"/>
        <end position="164"/>
    </location>
</feature>
<dbReference type="Pfam" id="PF00563">
    <property type="entry name" value="EAL"/>
    <property type="match status" value="1"/>
</dbReference>
<keyword evidence="1" id="KW-0472">Membrane</keyword>
<dbReference type="PANTHER" id="PTHR44757:SF2">
    <property type="entry name" value="BIOFILM ARCHITECTURE MAINTENANCE PROTEIN MBAA"/>
    <property type="match status" value="1"/>
</dbReference>
<dbReference type="FunFam" id="3.30.70.270:FF:000001">
    <property type="entry name" value="Diguanylate cyclase domain protein"/>
    <property type="match status" value="1"/>
</dbReference>
<feature type="domain" description="GGDEF" evidence="3">
    <location>
        <begin position="400"/>
        <end position="532"/>
    </location>
</feature>
<dbReference type="Gene3D" id="3.20.20.450">
    <property type="entry name" value="EAL domain"/>
    <property type="match status" value="1"/>
</dbReference>
<dbReference type="GO" id="GO:0003824">
    <property type="term" value="F:catalytic activity"/>
    <property type="evidence" value="ECO:0007669"/>
    <property type="project" value="UniProtKB-ARBA"/>
</dbReference>
<evidence type="ECO:0000313" key="4">
    <source>
        <dbReference type="EMBL" id="NNM75113.1"/>
    </source>
</evidence>
<feature type="transmembrane region" description="Helical" evidence="1">
    <location>
        <begin position="120"/>
        <end position="141"/>
    </location>
</feature>
<dbReference type="SUPFAM" id="SSF141868">
    <property type="entry name" value="EAL domain-like"/>
    <property type="match status" value="1"/>
</dbReference>
<proteinExistence type="predicted"/>
<evidence type="ECO:0000259" key="2">
    <source>
        <dbReference type="PROSITE" id="PS50883"/>
    </source>
</evidence>
<comment type="caution">
    <text evidence="4">The sequence shown here is derived from an EMBL/GenBank/DDBJ whole genome shotgun (WGS) entry which is preliminary data.</text>
</comment>
<organism evidence="4 5">
    <name type="scientific">Enterovirga aerilata</name>
    <dbReference type="NCBI Taxonomy" id="2730920"/>
    <lineage>
        <taxon>Bacteria</taxon>
        <taxon>Pseudomonadati</taxon>
        <taxon>Pseudomonadota</taxon>
        <taxon>Alphaproteobacteria</taxon>
        <taxon>Hyphomicrobiales</taxon>
        <taxon>Methylobacteriaceae</taxon>
        <taxon>Enterovirga</taxon>
    </lineage>
</organism>
<dbReference type="Gene3D" id="3.30.450.20">
    <property type="entry name" value="PAS domain"/>
    <property type="match status" value="1"/>
</dbReference>
<feature type="domain" description="EAL" evidence="2">
    <location>
        <begin position="541"/>
        <end position="791"/>
    </location>
</feature>
<evidence type="ECO:0000259" key="3">
    <source>
        <dbReference type="PROSITE" id="PS50887"/>
    </source>
</evidence>
<accession>A0A849IME2</accession>
<protein>
    <submittedName>
        <fullName evidence="4">EAL domain-containing protein</fullName>
    </submittedName>
</protein>
<dbReference type="InterPro" id="IPR029787">
    <property type="entry name" value="Nucleotide_cyclase"/>
</dbReference>
<dbReference type="PROSITE" id="PS50887">
    <property type="entry name" value="GGDEF"/>
    <property type="match status" value="1"/>
</dbReference>
<feature type="transmembrane region" description="Helical" evidence="1">
    <location>
        <begin position="195"/>
        <end position="217"/>
    </location>
</feature>
<evidence type="ECO:0000256" key="1">
    <source>
        <dbReference type="SAM" id="Phobius"/>
    </source>
</evidence>
<keyword evidence="5" id="KW-1185">Reference proteome</keyword>
<dbReference type="NCBIfam" id="TIGR00254">
    <property type="entry name" value="GGDEF"/>
    <property type="match status" value="1"/>
</dbReference>
<dbReference type="Gene3D" id="3.30.70.270">
    <property type="match status" value="1"/>
</dbReference>
<dbReference type="Pfam" id="PF00990">
    <property type="entry name" value="GGDEF"/>
    <property type="match status" value="1"/>
</dbReference>
<sequence length="791" mass="87343">MGAVMNRVAALQASRLSRLAARLSLMAYGPNAQESRDPKLYRVLVHSLFSSPTSIILSNVVGAAISLFCWKSSGNPIFLPIFWLTAVIVALRIVTVWRYHAAIRRREQTDEEIRAWDREFFIGATAFSAVLGMMCFIALAWTDDIPSHIITIVAAIAFSAGYVARNAGRPIFVIVQLLAFCAPMAIGLSEAEQPFYSAISGFIAFFIITNIAIAFSLNRNLLELAAARKRSETLATSLRSKNLTLDSALNSMMHGLVMFNARLELELANLRFAEMYRLGAEDLTPGTLLTRMLDRLIAAQVLAPAAARDLGEVCRRALRSGQTNEIEIMTERGQIFVVHAEVTGDGGILMVTEDATERKAAAAQIERLAHSDNLTGLPNRFRFNQVLRKVCAEATGGRDKSFAVLYIDLDNFKSINDSLGHECGDQLLVQVAERLQTVLSQGELVARFGGDEFLLLSRPKRPEDAVATAERILEAMRTPFDLAGRTLYVTTSVGIALIPEHGDDPSDVLRAADMALYAAKAAGRNTVVMFEPQLAENLNTRRELEQDLREACRTGKLFLHYQPIVNLRSRRVVSYEALMRWEHPTRGFVPPSDFIPIAEQTGLIVEMGEWAIRRACMDARNWPADVSVAVNVSAFQFKSTAGLISAVKDALLISRLPANRLELEVTESLLIEDQEASLEAIQALHRIGVRFSLDDFGIGYSSLAYLARYPFSKVKIDRTFAQHVTSDGPSRSIIEVVCQLADRLGMQVVVEGIESEQQRREVEALGAEQAQGYLFGKPQPVAQLVPRQDAA</sequence>
<dbReference type="AlphaFoldDB" id="A0A849IME2"/>
<evidence type="ECO:0000313" key="5">
    <source>
        <dbReference type="Proteomes" id="UP000564885"/>
    </source>
</evidence>
<dbReference type="CDD" id="cd01949">
    <property type="entry name" value="GGDEF"/>
    <property type="match status" value="1"/>
</dbReference>
<keyword evidence="1" id="KW-0812">Transmembrane</keyword>
<dbReference type="InterPro" id="IPR035919">
    <property type="entry name" value="EAL_sf"/>
</dbReference>
<dbReference type="InterPro" id="IPR052155">
    <property type="entry name" value="Biofilm_reg_signaling"/>
</dbReference>
<gene>
    <name evidence="4" type="ORF">HJG44_22395</name>
</gene>
<keyword evidence="1" id="KW-1133">Transmembrane helix</keyword>